<dbReference type="OrthoDB" id="1750606at2759"/>
<reference evidence="2 3" key="1">
    <citation type="submission" date="2020-06" db="EMBL/GenBank/DDBJ databases">
        <title>Transcriptomic and genomic resources for Thalictrum thalictroides and T. hernandezii: Facilitating candidate gene discovery in an emerging model plant lineage.</title>
        <authorList>
            <person name="Arias T."/>
            <person name="Riano-Pachon D.M."/>
            <person name="Di Stilio V.S."/>
        </authorList>
    </citation>
    <scope>NUCLEOTIDE SEQUENCE [LARGE SCALE GENOMIC DNA]</scope>
    <source>
        <strain evidence="3">cv. WT478/WT964</strain>
        <tissue evidence="2">Leaves</tissue>
    </source>
</reference>
<dbReference type="InterPro" id="IPR040256">
    <property type="entry name" value="At4g02000-like"/>
</dbReference>
<dbReference type="AlphaFoldDB" id="A0A7J6WHS4"/>
<evidence type="ECO:0000259" key="1">
    <source>
        <dbReference type="Pfam" id="PF14111"/>
    </source>
</evidence>
<proteinExistence type="predicted"/>
<evidence type="ECO:0000313" key="3">
    <source>
        <dbReference type="Proteomes" id="UP000554482"/>
    </source>
</evidence>
<dbReference type="PANTHER" id="PTHR31286:SF167">
    <property type="entry name" value="OS09G0268800 PROTEIN"/>
    <property type="match status" value="1"/>
</dbReference>
<protein>
    <recommendedName>
        <fullName evidence="1">DUF4283 domain-containing protein</fullName>
    </recommendedName>
</protein>
<comment type="caution">
    <text evidence="2">The sequence shown here is derived from an EMBL/GenBank/DDBJ whole genome shotgun (WGS) entry which is preliminary data.</text>
</comment>
<dbReference type="Proteomes" id="UP000554482">
    <property type="component" value="Unassembled WGS sequence"/>
</dbReference>
<gene>
    <name evidence="2" type="ORF">FRX31_014781</name>
</gene>
<feature type="domain" description="DUF4283" evidence="1">
    <location>
        <begin position="39"/>
        <end position="116"/>
    </location>
</feature>
<dbReference type="Pfam" id="PF14111">
    <property type="entry name" value="DUF4283"/>
    <property type="match status" value="1"/>
</dbReference>
<keyword evidence="3" id="KW-1185">Reference proteome</keyword>
<dbReference type="PANTHER" id="PTHR31286">
    <property type="entry name" value="GLYCINE-RICH CELL WALL STRUCTURAL PROTEIN 1.8-LIKE"/>
    <property type="match status" value="1"/>
</dbReference>
<evidence type="ECO:0000313" key="2">
    <source>
        <dbReference type="EMBL" id="KAF5195632.1"/>
    </source>
</evidence>
<sequence length="602" mass="67252">MENQVHNLTTAITTSLALPNQTMRMRIPIDMLTANGDMWNHTLIFTLMEGGHLNPNQVMRTVKIKWRVTEVCDMVRAGHNRFVCRFTNLNDHERIEEQQPWVVMGCLILMESFSTGMVAANVKFERLPLWMSFKGLELEHLQSETVRMIGSAAGDVTSVLPVGVIPRSAEGFRARVNVNVNEPLVQGYPVNTLANGDVWVAFRYNNLPALYCSLCLRLGHVRHQCNFQPAPTTTTTDEQNQDDDCHTVVQNATGFLSRQIIVWPHQQNQTQATVVEQGQSSTPQQDTIWTKPMGQNHSNSTCTKIAQTWASVGLISAEEAQTIETQPKNQTQGNHSVLDLDLTDQAGSNLLDEAQLFATNEEVVAAPPPPPTLIGIQRQQPLIITEPSSEAVVPRRGRGRPPGSANKITKAQKDLKGKGKLFQEDVSPIKGKKRKITTEESMSSMVAYIPDPTPLPRVNSQSRATTDNSDLISQMFANPELTNLLIRQGALNPRLINRLAEYASNPNPNSFNWQNTTPLSPIQEIHNNFETPPVQTNISAISHTNPTEFEDHHITRSNTGEFEYRTADMEFVNSLGVQNNRDHDAQNLLLPPLSEQYNQGLW</sequence>
<dbReference type="InterPro" id="IPR025558">
    <property type="entry name" value="DUF4283"/>
</dbReference>
<organism evidence="2 3">
    <name type="scientific">Thalictrum thalictroides</name>
    <name type="common">Rue-anemone</name>
    <name type="synonym">Anemone thalictroides</name>
    <dbReference type="NCBI Taxonomy" id="46969"/>
    <lineage>
        <taxon>Eukaryota</taxon>
        <taxon>Viridiplantae</taxon>
        <taxon>Streptophyta</taxon>
        <taxon>Embryophyta</taxon>
        <taxon>Tracheophyta</taxon>
        <taxon>Spermatophyta</taxon>
        <taxon>Magnoliopsida</taxon>
        <taxon>Ranunculales</taxon>
        <taxon>Ranunculaceae</taxon>
        <taxon>Thalictroideae</taxon>
        <taxon>Thalictrum</taxon>
    </lineage>
</organism>
<dbReference type="EMBL" id="JABWDY010017038">
    <property type="protein sequence ID" value="KAF5195632.1"/>
    <property type="molecule type" value="Genomic_DNA"/>
</dbReference>
<accession>A0A7J6WHS4</accession>
<name>A0A7J6WHS4_THATH</name>